<keyword evidence="1" id="KW-0963">Cytoplasm</keyword>
<name>A0A5B2XDU3_9PSEU</name>
<feature type="region of interest" description="Disordered" evidence="8">
    <location>
        <begin position="1"/>
        <end position="21"/>
    </location>
</feature>
<evidence type="ECO:0000256" key="4">
    <source>
        <dbReference type="ARBA" id="ARBA00022679"/>
    </source>
</evidence>
<evidence type="ECO:0000256" key="5">
    <source>
        <dbReference type="ARBA" id="ARBA00022741"/>
    </source>
</evidence>
<proteinExistence type="predicted"/>
<feature type="compositionally biased region" description="Polar residues" evidence="8">
    <location>
        <begin position="1"/>
        <end position="13"/>
    </location>
</feature>
<keyword evidence="4 10" id="KW-0808">Transferase</keyword>
<dbReference type="EC" id="2.7.2.11" evidence="10"/>
<dbReference type="InterPro" id="IPR011529">
    <property type="entry name" value="Glu_5kinase"/>
</dbReference>
<dbReference type="EMBL" id="VUOB01000028">
    <property type="protein sequence ID" value="KAA2261396.1"/>
    <property type="molecule type" value="Genomic_DNA"/>
</dbReference>
<gene>
    <name evidence="10" type="primary">proB</name>
    <name evidence="10" type="ORF">F0L68_16500</name>
</gene>
<dbReference type="GO" id="GO:0005524">
    <property type="term" value="F:ATP binding"/>
    <property type="evidence" value="ECO:0007669"/>
    <property type="project" value="UniProtKB-KW"/>
</dbReference>
<dbReference type="Pfam" id="PF00696">
    <property type="entry name" value="AA_kinase"/>
    <property type="match status" value="1"/>
</dbReference>
<evidence type="ECO:0000256" key="3">
    <source>
        <dbReference type="ARBA" id="ARBA00022650"/>
    </source>
</evidence>
<dbReference type="PIRSF" id="PIRSF000729">
    <property type="entry name" value="GK"/>
    <property type="match status" value="1"/>
</dbReference>
<keyword evidence="5" id="KW-0547">Nucleotide-binding</keyword>
<dbReference type="FunFam" id="3.40.1160.10:FF:000006">
    <property type="entry name" value="Glutamate 5-kinase"/>
    <property type="match status" value="1"/>
</dbReference>
<comment type="caution">
    <text evidence="10">The sequence shown here is derived from an EMBL/GenBank/DDBJ whole genome shotgun (WGS) entry which is preliminary data.</text>
</comment>
<dbReference type="GO" id="GO:0008652">
    <property type="term" value="P:amino acid biosynthetic process"/>
    <property type="evidence" value="ECO:0007669"/>
    <property type="project" value="UniProtKB-KW"/>
</dbReference>
<dbReference type="PANTHER" id="PTHR43654">
    <property type="entry name" value="GLUTAMATE 5-KINASE"/>
    <property type="match status" value="1"/>
</dbReference>
<keyword evidence="3" id="KW-0641">Proline biosynthesis</keyword>
<evidence type="ECO:0000259" key="9">
    <source>
        <dbReference type="Pfam" id="PF00696"/>
    </source>
</evidence>
<dbReference type="PRINTS" id="PR00474">
    <property type="entry name" value="GLU5KINASE"/>
</dbReference>
<reference evidence="10 11" key="1">
    <citation type="submission" date="2019-09" db="EMBL/GenBank/DDBJ databases">
        <title>Goodfellowia gen. nov., a new genus of the Pseudonocardineae related to Actinoalloteichus, containing Goodfellowia coeruleoviolacea gen. nov., comb. nov. gen. nov., comb. nov.</title>
        <authorList>
            <person name="Labeda D."/>
        </authorList>
    </citation>
    <scope>NUCLEOTIDE SEQUENCE [LARGE SCALE GENOMIC DNA]</scope>
    <source>
        <strain evidence="10 11">AN110305</strain>
    </source>
</reference>
<evidence type="ECO:0000256" key="6">
    <source>
        <dbReference type="ARBA" id="ARBA00022777"/>
    </source>
</evidence>
<dbReference type="Gene3D" id="3.40.1160.10">
    <property type="entry name" value="Acetylglutamate kinase-like"/>
    <property type="match status" value="1"/>
</dbReference>
<dbReference type="GO" id="GO:0005829">
    <property type="term" value="C:cytosol"/>
    <property type="evidence" value="ECO:0007669"/>
    <property type="project" value="TreeGrafter"/>
</dbReference>
<reference evidence="10 11" key="2">
    <citation type="submission" date="2019-09" db="EMBL/GenBank/DDBJ databases">
        <authorList>
            <person name="Jin C."/>
        </authorList>
    </citation>
    <scope>NUCLEOTIDE SEQUENCE [LARGE SCALE GENOMIC DNA]</scope>
    <source>
        <strain evidence="10 11">AN110305</strain>
    </source>
</reference>
<keyword evidence="6 10" id="KW-0418">Kinase</keyword>
<sequence length="370" mass="38363">MLTNTSPGTSPNVETRAEDPTARGDRVVLKIGTSSLVTEGRLDQAKLDRLCDTVHRGVAAGLSPVLVTSGAIAIGRTRHPALASAGPVGQQVAAALGQSRLYAAIQAAFADRGLQTGQLLLTPFDLVDAARSGGVRDTLATMLALGMIPVVNENDALGVRNNDVLAALLGGFLQADLLLLLTNVPGLYDSNPLLAEDARHIGDVAALTPELEELAGGSVGDGGTGGMRMKLGACWIATFCGVRTVIADTTDPEVLVAAHRNRPIGTVFRPRAVTGATPTIGTLWRAFRTPPAGSLRCTPDGLAAVERGETLRRQHIAAELGAVEPGDTADICDTDGRPVARGTVQAAIDPTDPIVASGDYVRIVEDQPCR</sequence>
<dbReference type="NCBIfam" id="TIGR01027">
    <property type="entry name" value="proB"/>
    <property type="match status" value="1"/>
</dbReference>
<protein>
    <submittedName>
        <fullName evidence="10">Glutamate 5-kinase</fullName>
        <ecNumber evidence="10">2.7.2.11</ecNumber>
    </submittedName>
</protein>
<keyword evidence="11" id="KW-1185">Reference proteome</keyword>
<dbReference type="InterPro" id="IPR036393">
    <property type="entry name" value="AceGlu_kinase-like_sf"/>
</dbReference>
<evidence type="ECO:0000313" key="11">
    <source>
        <dbReference type="Proteomes" id="UP000323454"/>
    </source>
</evidence>
<dbReference type="OrthoDB" id="4221246at2"/>
<keyword evidence="7" id="KW-0067">ATP-binding</keyword>
<dbReference type="PANTHER" id="PTHR43654:SF1">
    <property type="entry name" value="ISOPENTENYL PHOSPHATE KINASE"/>
    <property type="match status" value="1"/>
</dbReference>
<dbReference type="GO" id="GO:0004349">
    <property type="term" value="F:glutamate 5-kinase activity"/>
    <property type="evidence" value="ECO:0007669"/>
    <property type="project" value="UniProtKB-EC"/>
</dbReference>
<dbReference type="Proteomes" id="UP000323454">
    <property type="component" value="Unassembled WGS sequence"/>
</dbReference>
<dbReference type="RefSeq" id="WP_149850474.1">
    <property type="nucleotide sequence ID" value="NZ_VUOB01000028.1"/>
</dbReference>
<feature type="domain" description="Aspartate/glutamate/uridylate kinase" evidence="9">
    <location>
        <begin position="26"/>
        <end position="247"/>
    </location>
</feature>
<dbReference type="InterPro" id="IPR001057">
    <property type="entry name" value="Glu/AcGlu_kinase"/>
</dbReference>
<evidence type="ECO:0000313" key="10">
    <source>
        <dbReference type="EMBL" id="KAA2261396.1"/>
    </source>
</evidence>
<evidence type="ECO:0000256" key="1">
    <source>
        <dbReference type="ARBA" id="ARBA00022490"/>
    </source>
</evidence>
<evidence type="ECO:0000256" key="8">
    <source>
        <dbReference type="SAM" id="MobiDB-lite"/>
    </source>
</evidence>
<dbReference type="SUPFAM" id="SSF53633">
    <property type="entry name" value="Carbamate kinase-like"/>
    <property type="match status" value="1"/>
</dbReference>
<accession>A0A5B2XDU3</accession>
<keyword evidence="2" id="KW-0028">Amino-acid biosynthesis</keyword>
<dbReference type="InterPro" id="IPR005715">
    <property type="entry name" value="Glu_5kinase/COase_Synthase"/>
</dbReference>
<dbReference type="InterPro" id="IPR001048">
    <property type="entry name" value="Asp/Glu/Uridylate_kinase"/>
</dbReference>
<organism evidence="10 11">
    <name type="scientific">Solihabitans fulvus</name>
    <dbReference type="NCBI Taxonomy" id="1892852"/>
    <lineage>
        <taxon>Bacteria</taxon>
        <taxon>Bacillati</taxon>
        <taxon>Actinomycetota</taxon>
        <taxon>Actinomycetes</taxon>
        <taxon>Pseudonocardiales</taxon>
        <taxon>Pseudonocardiaceae</taxon>
        <taxon>Solihabitans</taxon>
    </lineage>
</organism>
<dbReference type="AlphaFoldDB" id="A0A5B2XDU3"/>
<evidence type="ECO:0000256" key="7">
    <source>
        <dbReference type="ARBA" id="ARBA00022840"/>
    </source>
</evidence>
<evidence type="ECO:0000256" key="2">
    <source>
        <dbReference type="ARBA" id="ARBA00022605"/>
    </source>
</evidence>